<dbReference type="Gene3D" id="3.30.980.10">
    <property type="entry name" value="Threonyl-trna Synthetase, Chain A, domain 2"/>
    <property type="match status" value="1"/>
</dbReference>
<dbReference type="Pfam" id="PF02272">
    <property type="entry name" value="DHHA1"/>
    <property type="match status" value="1"/>
</dbReference>
<comment type="catalytic activity">
    <reaction evidence="10 11">
        <text>tRNA(Ala) + L-alanine + ATP = L-alanyl-tRNA(Ala) + AMP + diphosphate</text>
        <dbReference type="Rhea" id="RHEA:12540"/>
        <dbReference type="Rhea" id="RHEA-COMP:9657"/>
        <dbReference type="Rhea" id="RHEA-COMP:9923"/>
        <dbReference type="ChEBI" id="CHEBI:30616"/>
        <dbReference type="ChEBI" id="CHEBI:33019"/>
        <dbReference type="ChEBI" id="CHEBI:57972"/>
        <dbReference type="ChEBI" id="CHEBI:78442"/>
        <dbReference type="ChEBI" id="CHEBI:78497"/>
        <dbReference type="ChEBI" id="CHEBI:456215"/>
        <dbReference type="EC" id="6.1.1.7"/>
    </reaction>
</comment>
<dbReference type="InterPro" id="IPR002318">
    <property type="entry name" value="Ala-tRNA-lgiase_IIc"/>
</dbReference>
<evidence type="ECO:0000256" key="4">
    <source>
        <dbReference type="ARBA" id="ARBA00022741"/>
    </source>
</evidence>
<feature type="binding site" evidence="11">
    <location>
        <position position="575"/>
    </location>
    <ligand>
        <name>Zn(2+)</name>
        <dbReference type="ChEBI" id="CHEBI:29105"/>
    </ligand>
</feature>
<dbReference type="GO" id="GO:0002161">
    <property type="term" value="F:aminoacyl-tRNA deacylase activity"/>
    <property type="evidence" value="ECO:0007669"/>
    <property type="project" value="TreeGrafter"/>
</dbReference>
<dbReference type="GO" id="GO:0000049">
    <property type="term" value="F:tRNA binding"/>
    <property type="evidence" value="ECO:0007669"/>
    <property type="project" value="UniProtKB-KW"/>
</dbReference>
<keyword evidence="8 11" id="KW-0030">Aminoacyl-tRNA synthetase</keyword>
<evidence type="ECO:0000256" key="9">
    <source>
        <dbReference type="ARBA" id="ARBA00024779"/>
    </source>
</evidence>
<dbReference type="FunFam" id="3.10.310.40:FF:000001">
    <property type="entry name" value="Alanine--tRNA ligase"/>
    <property type="match status" value="1"/>
</dbReference>
<evidence type="ECO:0000256" key="7">
    <source>
        <dbReference type="ARBA" id="ARBA00022917"/>
    </source>
</evidence>
<dbReference type="InterPro" id="IPR018164">
    <property type="entry name" value="Ala-tRNA-synth_IIc_N"/>
</dbReference>
<dbReference type="InterPro" id="IPR018165">
    <property type="entry name" value="Ala-tRNA-synth_IIc_core"/>
</dbReference>
<dbReference type="InterPro" id="IPR050058">
    <property type="entry name" value="Ala-tRNA_ligase"/>
</dbReference>
<sequence>MAPIPRSHRLAPAGPTLDGRLRTNEIRERFLSYFEHHGHHRLASASLITHDDPSLLFTVAGMVPLKPYITGEVPPPNPLLASCQKCFRGQGLSTDDIAAVGDSSHHTFFEMLGNWSIGGYFKEGAISLAWELLTVDFALDGDRLWPSIYPEDSESERFWRQVGVPAERIARFTDNWWQAGPTGPCGYDSEIYWDWGGPCSCRRADCRPDDECGGDRWVEIWNLVLMEFNQDETGGRTPLPKKTVDTGMGLERMATVLQDVRSDYEIDIFTGIVASFAQRAADAAPPAERTTSLRVLADHVRAATFLIADGVLPATEARGYVLRRVIRRASIHGRRVGLRGGLAPSVAAVVEAMGDAYPEIVVNRALVENTLRSEEEAFARTLDAGADRLAGLLDSGSGTIPGEEAFRLHDTFGFPIELTVEMAAERGVDVDRTGFEAAMAEQRARSKAARVRVGFEGGPQLPDTVFVGYDVLETPAAVLRIGGEEAHELLPAGAEDGVILDRSPFYAEAGGQVGDTGDLLFDGGRARVLDTTRAGTARVHTVRVEEGTLATGVTVRAVVDAERRAQVARHHSATHFLNQALREVLGSGVVQRGSFVGPDHTTFDFSFSRGLTPDELHDIEARVNHHVRADLQRSVDVMSLPAARASGAIALLDEKYTEKVRVVDFGGWSRELCGGTHVNRSGEVGAAIIVSESSIGQGVRRIEMVVGAAAERRWRETSTSLLATARELRARPSEVPQRVAILQEQLKTTRKELEQAKRRTVSPLGHGGTDGASGQPTIRTFGDLRYADWLVDADADATTIVDVTDRLFAEQLDADGVAAVLGPTMFAVKVGRTAQQAGVKAGDLVRSAAEVMGGRGGGRPDFAQGAVKDAAKRDEALTLIRNTVREAGGRS</sequence>
<reference evidence="13 14" key="1">
    <citation type="journal article" date="2017" name="Nature">
        <title>Atmospheric trace gases support primary production in Antarctic desert surface soil.</title>
        <authorList>
            <person name="Ji M."/>
            <person name="Greening C."/>
            <person name="Vanwonterghem I."/>
            <person name="Carere C.R."/>
            <person name="Bay S.K."/>
            <person name="Steen J.A."/>
            <person name="Montgomery K."/>
            <person name="Lines T."/>
            <person name="Beardall J."/>
            <person name="van Dorst J."/>
            <person name="Snape I."/>
            <person name="Stott M.B."/>
            <person name="Hugenholtz P."/>
            <person name="Ferrari B.C."/>
        </authorList>
    </citation>
    <scope>NUCLEOTIDE SEQUENCE [LARGE SCALE GENOMIC DNA]</scope>
    <source>
        <strain evidence="13">RRmetagenome_bin12</strain>
    </source>
</reference>
<evidence type="ECO:0000313" key="14">
    <source>
        <dbReference type="Proteomes" id="UP000248724"/>
    </source>
</evidence>
<dbReference type="NCBIfam" id="TIGR00344">
    <property type="entry name" value="alaS"/>
    <property type="match status" value="1"/>
</dbReference>
<accession>A0A2W6ATP1</accession>
<evidence type="ECO:0000256" key="1">
    <source>
        <dbReference type="ARBA" id="ARBA00008226"/>
    </source>
</evidence>
<keyword evidence="11" id="KW-0479">Metal-binding</keyword>
<evidence type="ECO:0000256" key="6">
    <source>
        <dbReference type="ARBA" id="ARBA00022884"/>
    </source>
</evidence>
<dbReference type="InterPro" id="IPR012947">
    <property type="entry name" value="tRNA_SAD"/>
</dbReference>
<dbReference type="PROSITE" id="PS50860">
    <property type="entry name" value="AA_TRNA_LIGASE_II_ALA"/>
    <property type="match status" value="1"/>
</dbReference>
<dbReference type="SUPFAM" id="SSF50447">
    <property type="entry name" value="Translation proteins"/>
    <property type="match status" value="1"/>
</dbReference>
<dbReference type="HAMAP" id="MF_00036_B">
    <property type="entry name" value="Ala_tRNA_synth_B"/>
    <property type="match status" value="1"/>
</dbReference>
<comment type="cofactor">
    <cofactor evidence="11">
        <name>Zn(2+)</name>
        <dbReference type="ChEBI" id="CHEBI:29105"/>
    </cofactor>
    <text evidence="11">Binds 1 zinc ion per subunit.</text>
</comment>
<dbReference type="EC" id="6.1.1.7" evidence="11"/>
<dbReference type="Pfam" id="PF01411">
    <property type="entry name" value="tRNA-synt_2c"/>
    <property type="match status" value="1"/>
</dbReference>
<dbReference type="Proteomes" id="UP000248724">
    <property type="component" value="Unassembled WGS sequence"/>
</dbReference>
<dbReference type="PRINTS" id="PR00980">
    <property type="entry name" value="TRNASYNTHALA"/>
</dbReference>
<dbReference type="InterPro" id="IPR018162">
    <property type="entry name" value="Ala-tRNA-ligase_IIc_anticod-bd"/>
</dbReference>
<keyword evidence="6 11" id="KW-0694">RNA-binding</keyword>
<dbReference type="AlphaFoldDB" id="A0A2W6ATP1"/>
<comment type="domain">
    <text evidence="11">Consists of three domains; the N-terminal catalytic domain, the editing domain and the C-terminal C-Ala domain. The editing domain removes incorrectly charged amino acids, while the C-Ala domain, along with tRNA(Ala), serves as a bridge to cooperatively bring together the editing and aminoacylation centers thus stimulating deacylation of misacylated tRNAs.</text>
</comment>
<proteinExistence type="inferred from homology"/>
<evidence type="ECO:0000259" key="12">
    <source>
        <dbReference type="PROSITE" id="PS50860"/>
    </source>
</evidence>
<keyword evidence="3 11" id="KW-0436">Ligase</keyword>
<dbReference type="Pfam" id="PF07973">
    <property type="entry name" value="tRNA_SAD"/>
    <property type="match status" value="1"/>
</dbReference>
<evidence type="ECO:0000256" key="2">
    <source>
        <dbReference type="ARBA" id="ARBA00022555"/>
    </source>
</evidence>
<feature type="domain" description="Alanyl-transfer RNA synthetases family profile" evidence="12">
    <location>
        <begin position="21"/>
        <end position="716"/>
    </location>
</feature>
<dbReference type="SUPFAM" id="SSF55186">
    <property type="entry name" value="ThrRS/AlaRS common domain"/>
    <property type="match status" value="1"/>
</dbReference>
<dbReference type="InterPro" id="IPR003156">
    <property type="entry name" value="DHHA1_dom"/>
</dbReference>
<dbReference type="CDD" id="cd00673">
    <property type="entry name" value="AlaRS_core"/>
    <property type="match status" value="1"/>
</dbReference>
<comment type="caution">
    <text evidence="13">The sequence shown here is derived from an EMBL/GenBank/DDBJ whole genome shotgun (WGS) entry which is preliminary data.</text>
</comment>
<name>A0A2W6ATP1_9BACT</name>
<keyword evidence="11" id="KW-0862">Zinc</keyword>
<feature type="binding site" evidence="11">
    <location>
        <position position="673"/>
    </location>
    <ligand>
        <name>Zn(2+)</name>
        <dbReference type="ChEBI" id="CHEBI:29105"/>
    </ligand>
</feature>
<dbReference type="EMBL" id="QHBU01000119">
    <property type="protein sequence ID" value="PZR81231.1"/>
    <property type="molecule type" value="Genomic_DNA"/>
</dbReference>
<evidence type="ECO:0000256" key="5">
    <source>
        <dbReference type="ARBA" id="ARBA00022840"/>
    </source>
</evidence>
<feature type="binding site" evidence="11">
    <location>
        <position position="677"/>
    </location>
    <ligand>
        <name>Zn(2+)</name>
        <dbReference type="ChEBI" id="CHEBI:29105"/>
    </ligand>
</feature>
<dbReference type="GO" id="GO:0005829">
    <property type="term" value="C:cytosol"/>
    <property type="evidence" value="ECO:0007669"/>
    <property type="project" value="TreeGrafter"/>
</dbReference>
<evidence type="ECO:0000256" key="3">
    <source>
        <dbReference type="ARBA" id="ARBA00022598"/>
    </source>
</evidence>
<dbReference type="InterPro" id="IPR009000">
    <property type="entry name" value="Transl_B-barrel_sf"/>
</dbReference>
<dbReference type="FunFam" id="3.30.980.10:FF:000004">
    <property type="entry name" value="Alanine--tRNA ligase, cytoplasmic"/>
    <property type="match status" value="1"/>
</dbReference>
<keyword evidence="2 11" id="KW-0820">tRNA-binding</keyword>
<dbReference type="InterPro" id="IPR023033">
    <property type="entry name" value="Ala_tRNA_ligase_euk/bac"/>
</dbReference>
<dbReference type="GO" id="GO:0004813">
    <property type="term" value="F:alanine-tRNA ligase activity"/>
    <property type="evidence" value="ECO:0007669"/>
    <property type="project" value="UniProtKB-UniRule"/>
</dbReference>
<dbReference type="Gene3D" id="3.30.54.20">
    <property type="match status" value="1"/>
</dbReference>
<evidence type="ECO:0000256" key="11">
    <source>
        <dbReference type="HAMAP-Rule" id="MF_00036"/>
    </source>
</evidence>
<evidence type="ECO:0000256" key="8">
    <source>
        <dbReference type="ARBA" id="ARBA00023146"/>
    </source>
</evidence>
<dbReference type="Gene3D" id="6.10.250.550">
    <property type="match status" value="1"/>
</dbReference>
<keyword evidence="11" id="KW-0963">Cytoplasm</keyword>
<dbReference type="PANTHER" id="PTHR11777">
    <property type="entry name" value="ALANYL-TRNA SYNTHETASE"/>
    <property type="match status" value="1"/>
</dbReference>
<organism evidence="13 14">
    <name type="scientific">Candidatus Aeolococcus gillhamiae</name>
    <dbReference type="NCBI Taxonomy" id="3127015"/>
    <lineage>
        <taxon>Bacteria</taxon>
        <taxon>Bacillati</taxon>
        <taxon>Candidatus Dormiibacterota</taxon>
        <taxon>Candidatus Dormibacteria</taxon>
        <taxon>Candidatus Aeolococcales</taxon>
        <taxon>Candidatus Aeolococcaceae</taxon>
        <taxon>Candidatus Aeolococcus</taxon>
    </lineage>
</organism>
<comment type="subcellular location">
    <subcellularLocation>
        <location evidence="11">Cytoplasm</location>
    </subcellularLocation>
</comment>
<feature type="binding site" evidence="11">
    <location>
        <position position="571"/>
    </location>
    <ligand>
        <name>Zn(2+)</name>
        <dbReference type="ChEBI" id="CHEBI:29105"/>
    </ligand>
</feature>
<evidence type="ECO:0000313" key="13">
    <source>
        <dbReference type="EMBL" id="PZR81231.1"/>
    </source>
</evidence>
<keyword evidence="4 11" id="KW-0547">Nucleotide-binding</keyword>
<dbReference type="SUPFAM" id="SSF55681">
    <property type="entry name" value="Class II aaRS and biotin synthetases"/>
    <property type="match status" value="1"/>
</dbReference>
<dbReference type="Gene3D" id="3.10.310.40">
    <property type="match status" value="1"/>
</dbReference>
<comment type="similarity">
    <text evidence="1 11">Belongs to the class-II aminoacyl-tRNA synthetase family.</text>
</comment>
<gene>
    <name evidence="11" type="primary">alaS</name>
    <name evidence="13" type="ORF">DLM65_06405</name>
</gene>
<dbReference type="Gene3D" id="2.40.30.130">
    <property type="match status" value="1"/>
</dbReference>
<keyword evidence="5 11" id="KW-0067">ATP-binding</keyword>
<protein>
    <recommendedName>
        <fullName evidence="11">Alanine--tRNA ligase</fullName>
        <ecNumber evidence="11">6.1.1.7</ecNumber>
    </recommendedName>
    <alternativeName>
        <fullName evidence="11">Alanyl-tRNA synthetase</fullName>
        <shortName evidence="11">AlaRS</shortName>
    </alternativeName>
</protein>
<keyword evidence="7 11" id="KW-0648">Protein biosynthesis</keyword>
<comment type="function">
    <text evidence="9 11">Catalyzes the attachment of alanine to tRNA(Ala) in a two-step reaction: alanine is first activated by ATP to form Ala-AMP and then transferred to the acceptor end of tRNA(Ala). Also edits incorrectly charged Ser-tRNA(Ala) and Gly-tRNA(Ala) via its editing domain.</text>
</comment>
<dbReference type="InterPro" id="IPR045864">
    <property type="entry name" value="aa-tRNA-synth_II/BPL/LPL"/>
</dbReference>
<dbReference type="GO" id="GO:0005524">
    <property type="term" value="F:ATP binding"/>
    <property type="evidence" value="ECO:0007669"/>
    <property type="project" value="UniProtKB-UniRule"/>
</dbReference>
<evidence type="ECO:0000256" key="10">
    <source>
        <dbReference type="ARBA" id="ARBA00048300"/>
    </source>
</evidence>
<dbReference type="InterPro" id="IPR018163">
    <property type="entry name" value="Thr/Ala-tRNA-synth_IIc_edit"/>
</dbReference>
<dbReference type="SUPFAM" id="SSF101353">
    <property type="entry name" value="Putative anticodon-binding domain of alanyl-tRNA synthetase (AlaRS)"/>
    <property type="match status" value="1"/>
</dbReference>
<dbReference type="SMART" id="SM00863">
    <property type="entry name" value="tRNA_SAD"/>
    <property type="match status" value="1"/>
</dbReference>
<dbReference type="PANTHER" id="PTHR11777:SF9">
    <property type="entry name" value="ALANINE--TRNA LIGASE, CYTOPLASMIC"/>
    <property type="match status" value="1"/>
</dbReference>
<dbReference type="Gene3D" id="3.30.930.10">
    <property type="entry name" value="Bira Bifunctional Protein, Domain 2"/>
    <property type="match status" value="1"/>
</dbReference>
<dbReference type="GO" id="GO:0008270">
    <property type="term" value="F:zinc ion binding"/>
    <property type="evidence" value="ECO:0007669"/>
    <property type="project" value="UniProtKB-UniRule"/>
</dbReference>
<dbReference type="GO" id="GO:0006419">
    <property type="term" value="P:alanyl-tRNA aminoacylation"/>
    <property type="evidence" value="ECO:0007669"/>
    <property type="project" value="UniProtKB-UniRule"/>
</dbReference>